<reference evidence="1" key="1">
    <citation type="submission" date="2021-01" db="EMBL/GenBank/DDBJ databases">
        <title>Whole genome shotgun sequence of Rhizocola hellebori NBRC 109834.</title>
        <authorList>
            <person name="Komaki H."/>
            <person name="Tamura T."/>
        </authorList>
    </citation>
    <scope>NUCLEOTIDE SEQUENCE</scope>
    <source>
        <strain evidence="1">NBRC 109834</strain>
    </source>
</reference>
<comment type="caution">
    <text evidence="1">The sequence shown here is derived from an EMBL/GenBank/DDBJ whole genome shotgun (WGS) entry which is preliminary data.</text>
</comment>
<dbReference type="InterPro" id="IPR036188">
    <property type="entry name" value="FAD/NAD-bd_sf"/>
</dbReference>
<keyword evidence="1" id="KW-0560">Oxidoreductase</keyword>
<organism evidence="1 2">
    <name type="scientific">Rhizocola hellebori</name>
    <dbReference type="NCBI Taxonomy" id="1392758"/>
    <lineage>
        <taxon>Bacteria</taxon>
        <taxon>Bacillati</taxon>
        <taxon>Actinomycetota</taxon>
        <taxon>Actinomycetes</taxon>
        <taxon>Micromonosporales</taxon>
        <taxon>Micromonosporaceae</taxon>
        <taxon>Rhizocola</taxon>
    </lineage>
</organism>
<dbReference type="GO" id="GO:0004497">
    <property type="term" value="F:monooxygenase activity"/>
    <property type="evidence" value="ECO:0007669"/>
    <property type="project" value="UniProtKB-KW"/>
</dbReference>
<dbReference type="AlphaFoldDB" id="A0A8J3Q463"/>
<keyword evidence="1" id="KW-0503">Monooxygenase</keyword>
<dbReference type="PANTHER" id="PTHR43422:SF3">
    <property type="entry name" value="THIAMINE THIAZOLE SYNTHASE"/>
    <property type="match status" value="1"/>
</dbReference>
<evidence type="ECO:0000313" key="1">
    <source>
        <dbReference type="EMBL" id="GIH03167.1"/>
    </source>
</evidence>
<dbReference type="Proteomes" id="UP000612899">
    <property type="component" value="Unassembled WGS sequence"/>
</dbReference>
<proteinExistence type="predicted"/>
<dbReference type="PANTHER" id="PTHR43422">
    <property type="entry name" value="THIAMINE THIAZOLE SYNTHASE"/>
    <property type="match status" value="1"/>
</dbReference>
<gene>
    <name evidence="1" type="ORF">Rhe02_12340</name>
</gene>
<sequence length="443" mass="47807">MLLSGDVGRSHAVVIGASVAGLTAAQALASRFDRVTVLDRDILPDNPVPRRGVPQGHHPHVLLASGQAALDELFPGVKEELVAGGAVPFEAGRDMCIHRFGVVWPPADTGLHLVSFSRPFLETTLRGRLLAHPNVSIRDGVAIAALTGSSLGVTGVRLDDGETLAANLVVDATGRGSRSDRWLANLDFPVPEAAEVKIGVGYSTRVFRREPGFLPEGVCVFILPTPPRGRRAGLILPIEGDRWLVSIGGWHGQFPKDEAEFQRFAKELPYPAIADLLRDGEPLSEVVSYGFPSSRRRYFEKLRLVPGGFVTTGDAVCSFNPIYGQGMTCAALDALALGRMLDKHSSADAAMARDYYREVGSILATPWRFAAGGDFAFPETQGPRPPGIALLNRYSRRVQLAARYDPVVRRVFSSVQHLVIPPSALFQPSIVAKVVRGSRSVNE</sequence>
<dbReference type="EMBL" id="BONY01000006">
    <property type="protein sequence ID" value="GIH03167.1"/>
    <property type="molecule type" value="Genomic_DNA"/>
</dbReference>
<accession>A0A8J3Q463</accession>
<keyword evidence="2" id="KW-1185">Reference proteome</keyword>
<dbReference type="SUPFAM" id="SSF51905">
    <property type="entry name" value="FAD/NAD(P)-binding domain"/>
    <property type="match status" value="1"/>
</dbReference>
<name>A0A8J3Q463_9ACTN</name>
<dbReference type="Gene3D" id="3.50.50.60">
    <property type="entry name" value="FAD/NAD(P)-binding domain"/>
    <property type="match status" value="1"/>
</dbReference>
<evidence type="ECO:0000313" key="2">
    <source>
        <dbReference type="Proteomes" id="UP000612899"/>
    </source>
</evidence>
<protein>
    <submittedName>
        <fullName evidence="1">FAD-binding monooxygenase</fullName>
    </submittedName>
</protein>